<reference evidence="1 2" key="1">
    <citation type="submission" date="2019-07" db="EMBL/GenBank/DDBJ databases">
        <title>Caenimonas sedimenti sp. nov., isolated from activated sludge.</title>
        <authorList>
            <person name="Xu J."/>
        </authorList>
    </citation>
    <scope>NUCLEOTIDE SEQUENCE [LARGE SCALE GENOMIC DNA]</scope>
    <source>
        <strain evidence="1 2">HX-9-20</strain>
    </source>
</reference>
<name>A0A562ZY70_9BURK</name>
<evidence type="ECO:0000313" key="2">
    <source>
        <dbReference type="Proteomes" id="UP000318199"/>
    </source>
</evidence>
<evidence type="ECO:0000313" key="1">
    <source>
        <dbReference type="EMBL" id="TWO73298.1"/>
    </source>
</evidence>
<dbReference type="Proteomes" id="UP000318199">
    <property type="component" value="Unassembled WGS sequence"/>
</dbReference>
<accession>A0A562ZY70</accession>
<proteinExistence type="predicted"/>
<dbReference type="RefSeq" id="WP_145889745.1">
    <property type="nucleotide sequence ID" value="NZ_VOBQ01000001.1"/>
</dbReference>
<dbReference type="EMBL" id="VOBQ01000001">
    <property type="protein sequence ID" value="TWO73298.1"/>
    <property type="molecule type" value="Genomic_DNA"/>
</dbReference>
<organism evidence="1 2">
    <name type="scientific">Caenimonas sedimenti</name>
    <dbReference type="NCBI Taxonomy" id="2596921"/>
    <lineage>
        <taxon>Bacteria</taxon>
        <taxon>Pseudomonadati</taxon>
        <taxon>Pseudomonadota</taxon>
        <taxon>Betaproteobacteria</taxon>
        <taxon>Burkholderiales</taxon>
        <taxon>Comamonadaceae</taxon>
        <taxon>Caenimonas</taxon>
    </lineage>
</organism>
<comment type="caution">
    <text evidence="1">The sequence shown here is derived from an EMBL/GenBank/DDBJ whole genome shotgun (WGS) entry which is preliminary data.</text>
</comment>
<protein>
    <submittedName>
        <fullName evidence="1">Uncharacterized protein</fullName>
    </submittedName>
</protein>
<gene>
    <name evidence="1" type="ORF">FN976_00155</name>
</gene>
<keyword evidence="2" id="KW-1185">Reference proteome</keyword>
<sequence>MNDEVEKLRQEVNDLAGRAIVDAAMLRQAILSASTPQLRSTHAGIGKLGEDATVKLHLRTHPLATKAFEDQKRVWQALLTQEITSRDQSSPQN</sequence>
<dbReference type="AlphaFoldDB" id="A0A562ZY70"/>